<evidence type="ECO:0000256" key="7">
    <source>
        <dbReference type="PIRSR" id="PIRSR630616-2"/>
    </source>
</evidence>
<reference evidence="10 11" key="1">
    <citation type="submission" date="2020-02" db="EMBL/GenBank/DDBJ databases">
        <title>Draft genome sequence of Haematococcus lacustris strain NIES-144.</title>
        <authorList>
            <person name="Morimoto D."/>
            <person name="Nakagawa S."/>
            <person name="Yoshida T."/>
            <person name="Sawayama S."/>
        </authorList>
    </citation>
    <scope>NUCLEOTIDE SEQUENCE [LARGE SCALE GENOMIC DNA]</scope>
    <source>
        <strain evidence="10 11">NIES-144</strain>
    </source>
</reference>
<comment type="caution">
    <text evidence="10">The sequence shown here is derived from an EMBL/GenBank/DDBJ whole genome shotgun (WGS) entry which is preliminary data.</text>
</comment>
<evidence type="ECO:0000256" key="2">
    <source>
        <dbReference type="ARBA" id="ARBA00022679"/>
    </source>
</evidence>
<protein>
    <submittedName>
        <fullName evidence="10">Protein kinase domain-containing protein</fullName>
    </submittedName>
</protein>
<feature type="binding site" evidence="7">
    <location>
        <position position="50"/>
    </location>
    <ligand>
        <name>ATP</name>
        <dbReference type="ChEBI" id="CHEBI:30616"/>
    </ligand>
</feature>
<dbReference type="GO" id="GO:0005524">
    <property type="term" value="F:ATP binding"/>
    <property type="evidence" value="ECO:0007669"/>
    <property type="project" value="UniProtKB-KW"/>
</dbReference>
<evidence type="ECO:0000256" key="1">
    <source>
        <dbReference type="ARBA" id="ARBA00022527"/>
    </source>
</evidence>
<keyword evidence="2" id="KW-0808">Transferase</keyword>
<dbReference type="Pfam" id="PF00069">
    <property type="entry name" value="Pkinase"/>
    <property type="match status" value="1"/>
</dbReference>
<dbReference type="Proteomes" id="UP000485058">
    <property type="component" value="Unassembled WGS sequence"/>
</dbReference>
<gene>
    <name evidence="10" type="ORF">HaLaN_29396</name>
</gene>
<dbReference type="AlphaFoldDB" id="A0A6A0AEN1"/>
<sequence>MSKSIGFAVAAKKKTPFQLHYLHSRLTVHRDVKLENILLSGPQMTLKLADFGLCISLGEERSVTRAGTL</sequence>
<evidence type="ECO:0000256" key="3">
    <source>
        <dbReference type="ARBA" id="ARBA00022741"/>
    </source>
</evidence>
<feature type="domain" description="Protein kinase" evidence="9">
    <location>
        <begin position="1"/>
        <end position="69"/>
    </location>
</feature>
<evidence type="ECO:0000256" key="4">
    <source>
        <dbReference type="ARBA" id="ARBA00022777"/>
    </source>
</evidence>
<evidence type="ECO:0000256" key="6">
    <source>
        <dbReference type="PIRSR" id="PIRSR630616-1"/>
    </source>
</evidence>
<evidence type="ECO:0000313" key="11">
    <source>
        <dbReference type="Proteomes" id="UP000485058"/>
    </source>
</evidence>
<feature type="active site" description="Proton acceptor" evidence="6">
    <location>
        <position position="31"/>
    </location>
</feature>
<evidence type="ECO:0000313" key="10">
    <source>
        <dbReference type="EMBL" id="GFH30524.1"/>
    </source>
</evidence>
<feature type="non-terminal residue" evidence="10">
    <location>
        <position position="1"/>
    </location>
</feature>
<feature type="binding site" evidence="7">
    <location>
        <begin position="35"/>
        <end position="36"/>
    </location>
    <ligand>
        <name>ATP</name>
        <dbReference type="ChEBI" id="CHEBI:30616"/>
    </ligand>
</feature>
<evidence type="ECO:0000256" key="5">
    <source>
        <dbReference type="ARBA" id="ARBA00022840"/>
    </source>
</evidence>
<keyword evidence="3 7" id="KW-0547">Nucleotide-binding</keyword>
<dbReference type="InterPro" id="IPR011009">
    <property type="entry name" value="Kinase-like_dom_sf"/>
</dbReference>
<name>A0A6A0AEN1_HAELA</name>
<accession>A0A6A0AEN1</accession>
<dbReference type="GO" id="GO:0004674">
    <property type="term" value="F:protein serine/threonine kinase activity"/>
    <property type="evidence" value="ECO:0007669"/>
    <property type="project" value="UniProtKB-KW"/>
</dbReference>
<feature type="non-terminal residue" evidence="10">
    <location>
        <position position="69"/>
    </location>
</feature>
<keyword evidence="1" id="KW-0723">Serine/threonine-protein kinase</keyword>
<evidence type="ECO:0000256" key="8">
    <source>
        <dbReference type="PIRSR" id="PIRSR630616-3"/>
    </source>
</evidence>
<dbReference type="PANTHER" id="PTHR24350">
    <property type="entry name" value="SERINE/THREONINE-PROTEIN KINASE IAL-RELATED"/>
    <property type="match status" value="1"/>
</dbReference>
<feature type="cross-link" description="Glycyl lysine isopeptide (Lys-Gly) (interchain with G-Cter in SUMO2)" evidence="8">
    <location>
        <position position="33"/>
    </location>
</feature>
<dbReference type="SUPFAM" id="SSF56112">
    <property type="entry name" value="Protein kinase-like (PK-like)"/>
    <property type="match status" value="1"/>
</dbReference>
<dbReference type="PROSITE" id="PS50011">
    <property type="entry name" value="PROTEIN_KINASE_DOM"/>
    <property type="match status" value="1"/>
</dbReference>
<evidence type="ECO:0000259" key="9">
    <source>
        <dbReference type="PROSITE" id="PS50011"/>
    </source>
</evidence>
<dbReference type="Gene3D" id="1.10.510.10">
    <property type="entry name" value="Transferase(Phosphotransferase) domain 1"/>
    <property type="match status" value="1"/>
</dbReference>
<proteinExistence type="predicted"/>
<organism evidence="10 11">
    <name type="scientific">Haematococcus lacustris</name>
    <name type="common">Green alga</name>
    <name type="synonym">Haematococcus pluvialis</name>
    <dbReference type="NCBI Taxonomy" id="44745"/>
    <lineage>
        <taxon>Eukaryota</taxon>
        <taxon>Viridiplantae</taxon>
        <taxon>Chlorophyta</taxon>
        <taxon>core chlorophytes</taxon>
        <taxon>Chlorophyceae</taxon>
        <taxon>CS clade</taxon>
        <taxon>Chlamydomonadales</taxon>
        <taxon>Haematococcaceae</taxon>
        <taxon>Haematococcus</taxon>
    </lineage>
</organism>
<keyword evidence="11" id="KW-1185">Reference proteome</keyword>
<dbReference type="EMBL" id="BLLF01004962">
    <property type="protein sequence ID" value="GFH30524.1"/>
    <property type="molecule type" value="Genomic_DNA"/>
</dbReference>
<keyword evidence="5 7" id="KW-0067">ATP-binding</keyword>
<keyword evidence="4 10" id="KW-0418">Kinase</keyword>
<dbReference type="InterPro" id="IPR000719">
    <property type="entry name" value="Prot_kinase_dom"/>
</dbReference>
<dbReference type="InterPro" id="IPR030616">
    <property type="entry name" value="Aur-like"/>
</dbReference>